<keyword evidence="1" id="KW-0732">Signal</keyword>
<gene>
    <name evidence="2" type="ORF">CUMW_242830</name>
</gene>
<dbReference type="EMBL" id="BDQV01000502">
    <property type="protein sequence ID" value="GAY65659.1"/>
    <property type="molecule type" value="Genomic_DNA"/>
</dbReference>
<protein>
    <submittedName>
        <fullName evidence="2">Uncharacterized protein</fullName>
    </submittedName>
</protein>
<dbReference type="Proteomes" id="UP000236630">
    <property type="component" value="Unassembled WGS sequence"/>
</dbReference>
<proteinExistence type="predicted"/>
<evidence type="ECO:0000313" key="3">
    <source>
        <dbReference type="Proteomes" id="UP000236630"/>
    </source>
</evidence>
<feature type="chain" id="PRO_5014160752" evidence="1">
    <location>
        <begin position="26"/>
        <end position="370"/>
    </location>
</feature>
<name>A0A2H5QM15_CITUN</name>
<comment type="caution">
    <text evidence="2">The sequence shown here is derived from an EMBL/GenBank/DDBJ whole genome shotgun (WGS) entry which is preliminary data.</text>
</comment>
<accession>A0A2H5QM15</accession>
<evidence type="ECO:0000313" key="2">
    <source>
        <dbReference type="EMBL" id="GAY65659.1"/>
    </source>
</evidence>
<feature type="signal peptide" evidence="1">
    <location>
        <begin position="1"/>
        <end position="25"/>
    </location>
</feature>
<sequence>MLALAISFSLLVFFLLVKIPQLFLPFRDCQEEIRCIRCGPKKKKLLIVVQNKEDNILEIEKQALTVGEDDKCRVFIIQSSKKAEKRAKKQQQALFVAATREENVRLTINSHENVETSTPSTNNGKRKRGPTTLAMIRDHIPYLLNSMKEYATFAGVAAREHVPIVIKDWRLVPSKTKEDLWSLIKKKKSSDPTKITRVDVWLEGHRKKNGEPANEAVGRRMEKVVEYQEIDNNPKENIDIRNDVVAKAYGSKKRGRVRARGFGVTPTAENLHNRSTQKVRELESQLHTQSQRVEILEQKFEQMTVFMLKQLLLILQNLGRPDDVMSAHECTPRSQQGSGTMHENLELENASCQLLHWYSDDPVEVVAEGK</sequence>
<organism evidence="2 3">
    <name type="scientific">Citrus unshiu</name>
    <name type="common">Satsuma mandarin</name>
    <name type="synonym">Citrus nobilis var. unshiu</name>
    <dbReference type="NCBI Taxonomy" id="55188"/>
    <lineage>
        <taxon>Eukaryota</taxon>
        <taxon>Viridiplantae</taxon>
        <taxon>Streptophyta</taxon>
        <taxon>Embryophyta</taxon>
        <taxon>Tracheophyta</taxon>
        <taxon>Spermatophyta</taxon>
        <taxon>Magnoliopsida</taxon>
        <taxon>eudicotyledons</taxon>
        <taxon>Gunneridae</taxon>
        <taxon>Pentapetalae</taxon>
        <taxon>rosids</taxon>
        <taxon>malvids</taxon>
        <taxon>Sapindales</taxon>
        <taxon>Rutaceae</taxon>
        <taxon>Aurantioideae</taxon>
        <taxon>Citrus</taxon>
    </lineage>
</organism>
<evidence type="ECO:0000256" key="1">
    <source>
        <dbReference type="SAM" id="SignalP"/>
    </source>
</evidence>
<reference evidence="2 3" key="1">
    <citation type="journal article" date="2017" name="Front. Genet.">
        <title>Draft sequencing of the heterozygous diploid genome of Satsuma (Citrus unshiu Marc.) using a hybrid assembly approach.</title>
        <authorList>
            <person name="Shimizu T."/>
            <person name="Tanizawa Y."/>
            <person name="Mochizuki T."/>
            <person name="Nagasaki H."/>
            <person name="Yoshioka T."/>
            <person name="Toyoda A."/>
            <person name="Fujiyama A."/>
            <person name="Kaminuma E."/>
            <person name="Nakamura Y."/>
        </authorList>
    </citation>
    <scope>NUCLEOTIDE SEQUENCE [LARGE SCALE GENOMIC DNA]</scope>
    <source>
        <strain evidence="3">cv. Miyagawa wase</strain>
    </source>
</reference>
<keyword evidence="3" id="KW-1185">Reference proteome</keyword>
<feature type="non-terminal residue" evidence="2">
    <location>
        <position position="370"/>
    </location>
</feature>
<dbReference type="AlphaFoldDB" id="A0A2H5QM15"/>